<evidence type="ECO:0000259" key="3">
    <source>
        <dbReference type="PROSITE" id="PS50102"/>
    </source>
</evidence>
<dbReference type="AlphaFoldDB" id="A0A2C9VW17"/>
<feature type="region of interest" description="Disordered" evidence="2">
    <location>
        <begin position="313"/>
        <end position="414"/>
    </location>
</feature>
<dbReference type="GO" id="GO:0006364">
    <property type="term" value="P:rRNA processing"/>
    <property type="evidence" value="ECO:0007669"/>
    <property type="project" value="EnsemblPlants"/>
</dbReference>
<evidence type="ECO:0000313" key="4">
    <source>
        <dbReference type="EMBL" id="OAY49872.1"/>
    </source>
</evidence>
<dbReference type="OMA" id="KCEMINP"/>
<dbReference type="Pfam" id="PF00076">
    <property type="entry name" value="RRM_1"/>
    <property type="match status" value="1"/>
</dbReference>
<dbReference type="Gramene" id="Manes.05G090700.1.v8.1">
    <property type="protein sequence ID" value="Manes.05G090700.1.v8.1.CDS"/>
    <property type="gene ID" value="Manes.05G090700.v8.1"/>
</dbReference>
<keyword evidence="5" id="KW-1185">Reference proteome</keyword>
<dbReference type="InterPro" id="IPR000504">
    <property type="entry name" value="RRM_dom"/>
</dbReference>
<dbReference type="Gramene" id="Manes.05G090700.2.v8.1">
    <property type="protein sequence ID" value="Manes.05G090700.2.v8.1.CDS"/>
    <property type="gene ID" value="Manes.05G090700.v8.1"/>
</dbReference>
<name>A0A2C9VW17_MANES</name>
<dbReference type="EMBL" id="CM004391">
    <property type="protein sequence ID" value="OAY49872.1"/>
    <property type="molecule type" value="Genomic_DNA"/>
</dbReference>
<keyword evidence="1" id="KW-0694">RNA-binding</keyword>
<feature type="domain" description="RRM" evidence="3">
    <location>
        <begin position="206"/>
        <end position="293"/>
    </location>
</feature>
<dbReference type="GO" id="GO:0032544">
    <property type="term" value="P:plastid translation"/>
    <property type="evidence" value="ECO:0007669"/>
    <property type="project" value="EnsemblPlants"/>
</dbReference>
<feature type="compositionally biased region" description="Basic and acidic residues" evidence="2">
    <location>
        <begin position="400"/>
        <end position="410"/>
    </location>
</feature>
<protein>
    <recommendedName>
        <fullName evidence="3">RRM domain-containing protein</fullName>
    </recommendedName>
</protein>
<dbReference type="InterPro" id="IPR012677">
    <property type="entry name" value="Nucleotide-bd_a/b_plait_sf"/>
</dbReference>
<dbReference type="SUPFAM" id="SSF54928">
    <property type="entry name" value="RNA-binding domain, RBD"/>
    <property type="match status" value="1"/>
</dbReference>
<dbReference type="OrthoDB" id="1912879at2759"/>
<dbReference type="PROSITE" id="PS50102">
    <property type="entry name" value="RRM"/>
    <property type="match status" value="1"/>
</dbReference>
<dbReference type="Gene3D" id="3.30.70.330">
    <property type="match status" value="1"/>
</dbReference>
<dbReference type="CDD" id="cd00590">
    <property type="entry name" value="RRM_SF"/>
    <property type="match status" value="1"/>
</dbReference>
<reference evidence="5" key="1">
    <citation type="journal article" date="2016" name="Nat. Biotechnol.">
        <title>Sequencing wild and cultivated cassava and related species reveals extensive interspecific hybridization and genetic diversity.</title>
        <authorList>
            <person name="Bredeson J.V."/>
            <person name="Lyons J.B."/>
            <person name="Prochnik S.E."/>
            <person name="Wu G.A."/>
            <person name="Ha C.M."/>
            <person name="Edsinger-Gonzales E."/>
            <person name="Grimwood J."/>
            <person name="Schmutz J."/>
            <person name="Rabbi I.Y."/>
            <person name="Egesi C."/>
            <person name="Nauluvula P."/>
            <person name="Lebot V."/>
            <person name="Ndunguru J."/>
            <person name="Mkamilo G."/>
            <person name="Bart R.S."/>
            <person name="Setter T.L."/>
            <person name="Gleadow R.M."/>
            <person name="Kulakow P."/>
            <person name="Ferguson M.E."/>
            <person name="Rounsley S."/>
            <person name="Rokhsar D.S."/>
        </authorList>
    </citation>
    <scope>NUCLEOTIDE SEQUENCE [LARGE SCALE GENOMIC DNA]</scope>
    <source>
        <strain evidence="5">cv. AM560-2</strain>
    </source>
</reference>
<evidence type="ECO:0000313" key="5">
    <source>
        <dbReference type="Proteomes" id="UP000091857"/>
    </source>
</evidence>
<evidence type="ECO:0000256" key="1">
    <source>
        <dbReference type="PROSITE-ProRule" id="PRU00176"/>
    </source>
</evidence>
<comment type="caution">
    <text evidence="4">The sequence shown here is derived from an EMBL/GenBank/DDBJ whole genome shotgun (WGS) entry which is preliminary data.</text>
</comment>
<dbReference type="PANTHER" id="PTHR37200">
    <property type="entry name" value="RNA-BINDING (RRM/RBD/RNP MOTIFS) FAMILY PROTEIN"/>
    <property type="match status" value="1"/>
</dbReference>
<accession>A0A2C9VW17</accession>
<proteinExistence type="predicted"/>
<evidence type="ECO:0000256" key="2">
    <source>
        <dbReference type="SAM" id="MobiDB-lite"/>
    </source>
</evidence>
<dbReference type="PANTHER" id="PTHR37200:SF1">
    <property type="entry name" value="RNA-BINDING (RRM_RBD_RNP MOTIFS) FAMILY PROTEIN"/>
    <property type="match status" value="1"/>
</dbReference>
<dbReference type="SMART" id="SM00360">
    <property type="entry name" value="RRM"/>
    <property type="match status" value="1"/>
</dbReference>
<sequence length="447" mass="49904">MSQMMVGNPASLLTISNASAANFIYFRIQVRNETPKTMPHFLYFSNSSSTASDCLHFKSSCSLSSPQQSQRTHFSFCSLLRKRDDILCVNAIKKQRNGDPAHMEMSDLDEMDYEFDDFDDESEDDEDGEMFVPFGKMKKWLENKPSGFGEGKVYDTSIEDKMLEEMEQSRKAQAANINKLKNDSILSSPQKDNQNKKVTDVVASGFRVRIVNLPKKKNIYRDLKSAFKEVPGIMNIIPAVSGNKKTKDPICKGFAFVDFKSEEDANRFLQQFSGQSVAFGRTQKQIKCMMTNSHSSNSSDDESADSFYTGSHLVIPTPEEDKRSSSDGDDSSLEETSREVSGNTDELVTEELQDTVDNLESSSVSELDSSDSTESKLESKPSSFSSKKQYKGGATKKKTVVKERKEKVPKMEIPGSGKRLKIKEKAVLTSVFSKYGLQSSLSSKEGS</sequence>
<gene>
    <name evidence="4" type="ORF">MANES_05G090700v8</name>
</gene>
<dbReference type="Proteomes" id="UP000091857">
    <property type="component" value="Chromosome 5"/>
</dbReference>
<feature type="compositionally biased region" description="Low complexity" evidence="2">
    <location>
        <begin position="358"/>
        <end position="372"/>
    </location>
</feature>
<dbReference type="GO" id="GO:0009507">
    <property type="term" value="C:chloroplast"/>
    <property type="evidence" value="ECO:0007669"/>
    <property type="project" value="EnsemblPlants"/>
</dbReference>
<dbReference type="STRING" id="3983.A0A2C9VW17"/>
<dbReference type="InterPro" id="IPR035979">
    <property type="entry name" value="RBD_domain_sf"/>
</dbReference>
<dbReference type="GO" id="GO:0019843">
    <property type="term" value="F:rRNA binding"/>
    <property type="evidence" value="ECO:0007669"/>
    <property type="project" value="EnsemblPlants"/>
</dbReference>
<feature type="compositionally biased region" description="Basic residues" evidence="2">
    <location>
        <begin position="388"/>
        <end position="399"/>
    </location>
</feature>
<dbReference type="GO" id="GO:0009409">
    <property type="term" value="P:response to cold"/>
    <property type="evidence" value="ECO:0007669"/>
    <property type="project" value="EnsemblPlants"/>
</dbReference>
<organism evidence="4 5">
    <name type="scientific">Manihot esculenta</name>
    <name type="common">Cassava</name>
    <name type="synonym">Jatropha manihot</name>
    <dbReference type="NCBI Taxonomy" id="3983"/>
    <lineage>
        <taxon>Eukaryota</taxon>
        <taxon>Viridiplantae</taxon>
        <taxon>Streptophyta</taxon>
        <taxon>Embryophyta</taxon>
        <taxon>Tracheophyta</taxon>
        <taxon>Spermatophyta</taxon>
        <taxon>Magnoliopsida</taxon>
        <taxon>eudicotyledons</taxon>
        <taxon>Gunneridae</taxon>
        <taxon>Pentapetalae</taxon>
        <taxon>rosids</taxon>
        <taxon>fabids</taxon>
        <taxon>Malpighiales</taxon>
        <taxon>Euphorbiaceae</taxon>
        <taxon>Crotonoideae</taxon>
        <taxon>Manihoteae</taxon>
        <taxon>Manihot</taxon>
    </lineage>
</organism>